<comment type="caution">
    <text evidence="1">The sequence shown here is derived from an EMBL/GenBank/DDBJ whole genome shotgun (WGS) entry which is preliminary data.</text>
</comment>
<evidence type="ECO:0000313" key="2">
    <source>
        <dbReference type="Proteomes" id="UP000623301"/>
    </source>
</evidence>
<proteinExistence type="predicted"/>
<dbReference type="Proteomes" id="UP000623301">
    <property type="component" value="Unassembled WGS sequence"/>
</dbReference>
<organism evidence="1 2">
    <name type="scientific">Aureibaculum flavum</name>
    <dbReference type="NCBI Taxonomy" id="2795986"/>
    <lineage>
        <taxon>Bacteria</taxon>
        <taxon>Pseudomonadati</taxon>
        <taxon>Bacteroidota</taxon>
        <taxon>Flavobacteriia</taxon>
        <taxon>Flavobacteriales</taxon>
        <taxon>Flavobacteriaceae</taxon>
        <taxon>Aureibaculum</taxon>
    </lineage>
</organism>
<evidence type="ECO:0008006" key="3">
    <source>
        <dbReference type="Google" id="ProtNLM"/>
    </source>
</evidence>
<gene>
    <name evidence="1" type="ORF">JBL43_07015</name>
</gene>
<keyword evidence="2" id="KW-1185">Reference proteome</keyword>
<dbReference type="PROSITE" id="PS51257">
    <property type="entry name" value="PROKAR_LIPOPROTEIN"/>
    <property type="match status" value="1"/>
</dbReference>
<dbReference type="Pfam" id="PF19765">
    <property type="entry name" value="DUF6252"/>
    <property type="match status" value="1"/>
</dbReference>
<protein>
    <recommendedName>
        <fullName evidence="3">Lipoprotein</fullName>
    </recommendedName>
</protein>
<dbReference type="RefSeq" id="WP_198840746.1">
    <property type="nucleotide sequence ID" value="NZ_JAEHFJ010000003.1"/>
</dbReference>
<dbReference type="InterPro" id="IPR046219">
    <property type="entry name" value="DUF6252"/>
</dbReference>
<accession>A0ABS0WPR7</accession>
<reference evidence="1 2" key="1">
    <citation type="submission" date="2020-12" db="EMBL/GenBank/DDBJ databases">
        <title>Aureibaculum luteum sp. nov. and Aureibaculum flavum sp. nov., novel members of the family Flavobacteriaceae isolated from Antarctic intertidal sediments.</title>
        <authorList>
            <person name="He X."/>
            <person name="Zhang X."/>
        </authorList>
    </citation>
    <scope>NUCLEOTIDE SEQUENCE [LARGE SCALE GENOMIC DNA]</scope>
    <source>
        <strain evidence="1 2">A20</strain>
    </source>
</reference>
<evidence type="ECO:0000313" key="1">
    <source>
        <dbReference type="EMBL" id="MBJ2173981.1"/>
    </source>
</evidence>
<sequence length="159" mass="17201">MKTILTKTTTFILLLAVLVISCSKKDKLKSDDNYYLTAMVDGLNYSADLVTANTVLGQTDHYTISGIGNNKNIGLVIENPPSTGTFITGSGETPTLFYQEITTTAVVWWPANEELGSGTITITENNDTFIAGTFSFTGILVIDDSTKTITEGKFKAKKL</sequence>
<name>A0ABS0WPR7_9FLAO</name>
<dbReference type="EMBL" id="JAEHFJ010000003">
    <property type="protein sequence ID" value="MBJ2173981.1"/>
    <property type="molecule type" value="Genomic_DNA"/>
</dbReference>